<dbReference type="InterPro" id="IPR004654">
    <property type="entry name" value="ROK_glcA"/>
</dbReference>
<keyword evidence="10" id="KW-1185">Reference proteome</keyword>
<dbReference type="InterPro" id="IPR049874">
    <property type="entry name" value="ROK_cs"/>
</dbReference>
<dbReference type="RefSeq" id="WP_119835335.1">
    <property type="nucleotide sequence ID" value="NZ_CP032514.1"/>
</dbReference>
<dbReference type="Gene3D" id="3.30.420.40">
    <property type="match status" value="2"/>
</dbReference>
<dbReference type="Proteomes" id="UP000273001">
    <property type="component" value="Chromosome"/>
</dbReference>
<dbReference type="EC" id="2.7.1.2" evidence="2"/>
<keyword evidence="7" id="KW-0067">ATP-binding</keyword>
<dbReference type="Pfam" id="PF00480">
    <property type="entry name" value="ROK"/>
    <property type="match status" value="1"/>
</dbReference>
<keyword evidence="4" id="KW-0808">Transferase</keyword>
<evidence type="ECO:0000256" key="8">
    <source>
        <dbReference type="ARBA" id="ARBA00032386"/>
    </source>
</evidence>
<evidence type="ECO:0000256" key="2">
    <source>
        <dbReference type="ARBA" id="ARBA00012323"/>
    </source>
</evidence>
<gene>
    <name evidence="9" type="ORF">D5R93_00250</name>
</gene>
<keyword evidence="5" id="KW-0547">Nucleotide-binding</keyword>
<dbReference type="InterPro" id="IPR000600">
    <property type="entry name" value="ROK"/>
</dbReference>
<dbReference type="EMBL" id="CP032514">
    <property type="protein sequence ID" value="AYD88877.1"/>
    <property type="molecule type" value="Genomic_DNA"/>
</dbReference>
<evidence type="ECO:0000256" key="4">
    <source>
        <dbReference type="ARBA" id="ARBA00022679"/>
    </source>
</evidence>
<keyword evidence="6" id="KW-0418">Kinase</keyword>
<dbReference type="PANTHER" id="PTHR18964">
    <property type="entry name" value="ROK (REPRESSOR, ORF, KINASE) FAMILY"/>
    <property type="match status" value="1"/>
</dbReference>
<dbReference type="InterPro" id="IPR043129">
    <property type="entry name" value="ATPase_NBD"/>
</dbReference>
<evidence type="ECO:0000313" key="10">
    <source>
        <dbReference type="Proteomes" id="UP000273001"/>
    </source>
</evidence>
<organism evidence="9 10">
    <name type="scientific">Actinomyces lilanjuaniae</name>
    <dbReference type="NCBI Taxonomy" id="2321394"/>
    <lineage>
        <taxon>Bacteria</taxon>
        <taxon>Bacillati</taxon>
        <taxon>Actinomycetota</taxon>
        <taxon>Actinomycetes</taxon>
        <taxon>Actinomycetales</taxon>
        <taxon>Actinomycetaceae</taxon>
        <taxon>Actinomyces</taxon>
    </lineage>
</organism>
<dbReference type="PANTHER" id="PTHR18964:SF173">
    <property type="entry name" value="GLUCOKINASE"/>
    <property type="match status" value="1"/>
</dbReference>
<protein>
    <recommendedName>
        <fullName evidence="3">Glucokinase</fullName>
        <ecNumber evidence="2">2.7.1.2</ecNumber>
    </recommendedName>
    <alternativeName>
        <fullName evidence="8">Glucose kinase</fullName>
    </alternativeName>
</protein>
<reference evidence="9 10" key="1">
    <citation type="submission" date="2018-09" db="EMBL/GenBank/DDBJ databases">
        <authorList>
            <person name="Li J."/>
        </authorList>
    </citation>
    <scope>NUCLEOTIDE SEQUENCE [LARGE SCALE GENOMIC DNA]</scope>
    <source>
        <strain evidence="9 10">2129</strain>
    </source>
</reference>
<dbReference type="SUPFAM" id="SSF53067">
    <property type="entry name" value="Actin-like ATPase domain"/>
    <property type="match status" value="1"/>
</dbReference>
<proteinExistence type="inferred from homology"/>
<evidence type="ECO:0000256" key="6">
    <source>
        <dbReference type="ARBA" id="ARBA00022777"/>
    </source>
</evidence>
<dbReference type="NCBIfam" id="TIGR00744">
    <property type="entry name" value="ROK_glcA_fam"/>
    <property type="match status" value="1"/>
</dbReference>
<evidence type="ECO:0000256" key="1">
    <source>
        <dbReference type="ARBA" id="ARBA00006479"/>
    </source>
</evidence>
<evidence type="ECO:0000256" key="5">
    <source>
        <dbReference type="ARBA" id="ARBA00022741"/>
    </source>
</evidence>
<comment type="similarity">
    <text evidence="1">Belongs to the ROK (NagC/XylR) family.</text>
</comment>
<accession>A0ABM6Z0X0</accession>
<name>A0ABM6Z0X0_9ACTO</name>
<evidence type="ECO:0000256" key="7">
    <source>
        <dbReference type="ARBA" id="ARBA00022840"/>
    </source>
</evidence>
<evidence type="ECO:0000313" key="9">
    <source>
        <dbReference type="EMBL" id="AYD88877.1"/>
    </source>
</evidence>
<dbReference type="PROSITE" id="PS01125">
    <property type="entry name" value="ROK"/>
    <property type="match status" value="1"/>
</dbReference>
<sequence>MALGIGVDVGGTKIAAGVVDEDGTVLTTVREDSPATDRQAIIDTITRAVRGLRQDFPEVATVGVGAAGFVAADRNTMAHGTNLDWTGMRIADAVSQGTGLPAVVENDANAFGWAEFRFGAARGRDSALVVAIGTGVGGAVIVDGRLVRGAAGFAAEIGHINVVPDGRPCGCGLYGCLERYASGTALGVNGWELARVRPAYAARIIELSGGDADRISGKAVTAAAREGDPAALECYARLAHWLGVGLADLCAVLDPEVIVISGGLSEAGDILLDPARRAFTDNLTAGHHRPEIPVVLGQGGQEAGLVGAADLARQP</sequence>
<evidence type="ECO:0000256" key="3">
    <source>
        <dbReference type="ARBA" id="ARBA00014701"/>
    </source>
</evidence>